<dbReference type="CDD" id="cd00093">
    <property type="entry name" value="HTH_XRE"/>
    <property type="match status" value="1"/>
</dbReference>
<organism evidence="3 4">
    <name type="scientific">Pseudomonas orientalis</name>
    <dbReference type="NCBI Taxonomy" id="76758"/>
    <lineage>
        <taxon>Bacteria</taxon>
        <taxon>Pseudomonadati</taxon>
        <taxon>Pseudomonadota</taxon>
        <taxon>Gammaproteobacteria</taxon>
        <taxon>Pseudomonadales</taxon>
        <taxon>Pseudomonadaceae</taxon>
        <taxon>Pseudomonas</taxon>
    </lineage>
</organism>
<dbReference type="SMART" id="SM00530">
    <property type="entry name" value="HTH_XRE"/>
    <property type="match status" value="1"/>
</dbReference>
<protein>
    <recommendedName>
        <fullName evidence="2">HTH cro/C1-type domain-containing protein</fullName>
    </recommendedName>
</protein>
<evidence type="ECO:0000313" key="3">
    <source>
        <dbReference type="EMBL" id="AUZ45351.1"/>
    </source>
</evidence>
<dbReference type="PROSITE" id="PS50943">
    <property type="entry name" value="HTH_CROC1"/>
    <property type="match status" value="1"/>
</dbReference>
<name>A0A2L0RTR8_9PSED</name>
<dbReference type="GO" id="GO:0003700">
    <property type="term" value="F:DNA-binding transcription factor activity"/>
    <property type="evidence" value="ECO:0007669"/>
    <property type="project" value="TreeGrafter"/>
</dbReference>
<dbReference type="Proteomes" id="UP000239888">
    <property type="component" value="Chromosome"/>
</dbReference>
<sequence length="104" mass="11678">MKTVALGQAIKRLRTAQGMSQSRLGSLAGFDPNTISRFETGNYPPSVEALYKIAQSLNVSVRDFFVDMENDDEKRSYLFNIICNSSSEELDRLVELVSLPDKKD</sequence>
<dbReference type="AlphaFoldDB" id="A0A2L0RTR8"/>
<dbReference type="EMBL" id="CP018049">
    <property type="protein sequence ID" value="AUZ45351.1"/>
    <property type="molecule type" value="Genomic_DNA"/>
</dbReference>
<proteinExistence type="predicted"/>
<dbReference type="GO" id="GO:0003677">
    <property type="term" value="F:DNA binding"/>
    <property type="evidence" value="ECO:0007669"/>
    <property type="project" value="UniProtKB-KW"/>
</dbReference>
<evidence type="ECO:0000256" key="1">
    <source>
        <dbReference type="ARBA" id="ARBA00023125"/>
    </source>
</evidence>
<dbReference type="InterPro" id="IPR010982">
    <property type="entry name" value="Lambda_DNA-bd_dom_sf"/>
</dbReference>
<dbReference type="Pfam" id="PF01381">
    <property type="entry name" value="HTH_3"/>
    <property type="match status" value="1"/>
</dbReference>
<dbReference type="InterPro" id="IPR001387">
    <property type="entry name" value="Cro/C1-type_HTH"/>
</dbReference>
<dbReference type="Gene3D" id="1.10.260.40">
    <property type="entry name" value="lambda repressor-like DNA-binding domains"/>
    <property type="match status" value="1"/>
</dbReference>
<accession>A0A2L0RTR8</accession>
<evidence type="ECO:0000259" key="2">
    <source>
        <dbReference type="PROSITE" id="PS50943"/>
    </source>
</evidence>
<feature type="domain" description="HTH cro/C1-type" evidence="2">
    <location>
        <begin position="10"/>
        <end position="64"/>
    </location>
</feature>
<keyword evidence="1" id="KW-0238">DNA-binding</keyword>
<evidence type="ECO:0000313" key="4">
    <source>
        <dbReference type="Proteomes" id="UP000239888"/>
    </source>
</evidence>
<dbReference type="PANTHER" id="PTHR46797">
    <property type="entry name" value="HTH-TYPE TRANSCRIPTIONAL REGULATOR"/>
    <property type="match status" value="1"/>
</dbReference>
<gene>
    <name evidence="3" type="ORF">BOP93_06990</name>
</gene>
<dbReference type="RefSeq" id="WP_104502072.1">
    <property type="nucleotide sequence ID" value="NZ_CP018049.1"/>
</dbReference>
<dbReference type="PANTHER" id="PTHR46797:SF1">
    <property type="entry name" value="METHYLPHOSPHONATE SYNTHASE"/>
    <property type="match status" value="1"/>
</dbReference>
<dbReference type="KEGG" id="poi:BOP93_06990"/>
<dbReference type="InterPro" id="IPR050807">
    <property type="entry name" value="TransReg_Diox_bact_type"/>
</dbReference>
<dbReference type="GO" id="GO:0005829">
    <property type="term" value="C:cytosol"/>
    <property type="evidence" value="ECO:0007669"/>
    <property type="project" value="TreeGrafter"/>
</dbReference>
<reference evidence="3 4" key="1">
    <citation type="journal article" date="2018" name="Front. Microbiol.">
        <title>Pseudomonas orientalis F9: A Potent Antagonist against Phytopathogens with Phytotoxic Effect in the Apple Flower.</title>
        <authorList>
            <person name="Zengerer V."/>
            <person name="Schmid M."/>
            <person name="Bieri M."/>
            <person name="Muller D.C."/>
            <person name="Remus-Emsermann M.N.P."/>
            <person name="Ahrens C.H."/>
            <person name="Pelludat C."/>
        </authorList>
    </citation>
    <scope>NUCLEOTIDE SEQUENCE [LARGE SCALE GENOMIC DNA]</scope>
    <source>
        <strain evidence="3 4">F9</strain>
    </source>
</reference>
<dbReference type="SUPFAM" id="SSF47413">
    <property type="entry name" value="lambda repressor-like DNA-binding domains"/>
    <property type="match status" value="1"/>
</dbReference>